<organism evidence="2 3">
    <name type="scientific">Trichonephila clavipes</name>
    <name type="common">Golden silk orbweaver</name>
    <name type="synonym">Nephila clavipes</name>
    <dbReference type="NCBI Taxonomy" id="2585209"/>
    <lineage>
        <taxon>Eukaryota</taxon>
        <taxon>Metazoa</taxon>
        <taxon>Ecdysozoa</taxon>
        <taxon>Arthropoda</taxon>
        <taxon>Chelicerata</taxon>
        <taxon>Arachnida</taxon>
        <taxon>Araneae</taxon>
        <taxon>Araneomorphae</taxon>
        <taxon>Entelegynae</taxon>
        <taxon>Araneoidea</taxon>
        <taxon>Nephilidae</taxon>
        <taxon>Trichonephila</taxon>
    </lineage>
</organism>
<reference evidence="2" key="1">
    <citation type="submission" date="2020-08" db="EMBL/GenBank/DDBJ databases">
        <title>Multicomponent nature underlies the extraordinary mechanical properties of spider dragline silk.</title>
        <authorList>
            <person name="Kono N."/>
            <person name="Nakamura H."/>
            <person name="Mori M."/>
            <person name="Yoshida Y."/>
            <person name="Ohtoshi R."/>
            <person name="Malay A.D."/>
            <person name="Moran D.A.P."/>
            <person name="Tomita M."/>
            <person name="Numata K."/>
            <person name="Arakawa K."/>
        </authorList>
    </citation>
    <scope>NUCLEOTIDE SEQUENCE</scope>
</reference>
<dbReference type="Proteomes" id="UP000887159">
    <property type="component" value="Unassembled WGS sequence"/>
</dbReference>
<gene>
    <name evidence="2" type="ORF">TNCV_5005141</name>
</gene>
<sequence>MLSDMVSQFSDDLEALRLPLEKIPLSQRQLHLSQWIRYILLSNNIRLNIKLVALIQKNVDTLSAPKHLEKDIQQWLNALKPQGKVDLITESYLLLLFMLHLRFIYEKFPVKMFEIKFIALKVAESFLEALDECIARSRQRLYYYAILGISATLMGGCLYKLWG</sequence>
<keyword evidence="1" id="KW-0472">Membrane</keyword>
<evidence type="ECO:0000256" key="1">
    <source>
        <dbReference type="SAM" id="Phobius"/>
    </source>
</evidence>
<accession>A0A8X6RDG6</accession>
<dbReference type="AlphaFoldDB" id="A0A8X6RDG6"/>
<name>A0A8X6RDG6_TRICX</name>
<keyword evidence="1" id="KW-0812">Transmembrane</keyword>
<dbReference type="EMBL" id="BMAU01021139">
    <property type="protein sequence ID" value="GFX92050.1"/>
    <property type="molecule type" value="Genomic_DNA"/>
</dbReference>
<feature type="transmembrane region" description="Helical" evidence="1">
    <location>
        <begin position="141"/>
        <end position="162"/>
    </location>
</feature>
<evidence type="ECO:0000313" key="3">
    <source>
        <dbReference type="Proteomes" id="UP000887159"/>
    </source>
</evidence>
<keyword evidence="1" id="KW-1133">Transmembrane helix</keyword>
<evidence type="ECO:0000313" key="2">
    <source>
        <dbReference type="EMBL" id="GFX92050.1"/>
    </source>
</evidence>
<comment type="caution">
    <text evidence="2">The sequence shown here is derived from an EMBL/GenBank/DDBJ whole genome shotgun (WGS) entry which is preliminary data.</text>
</comment>
<protein>
    <submittedName>
        <fullName evidence="2">Uncharacterized protein</fullName>
    </submittedName>
</protein>
<proteinExistence type="predicted"/>
<keyword evidence="3" id="KW-1185">Reference proteome</keyword>